<evidence type="ECO:0000313" key="4">
    <source>
        <dbReference type="Proteomes" id="UP000248553"/>
    </source>
</evidence>
<name>A0A328BL19_9BACT</name>
<keyword evidence="4" id="KW-1185">Reference proteome</keyword>
<dbReference type="Gene3D" id="3.30.565.10">
    <property type="entry name" value="Histidine kinase-like ATPase, C-terminal domain"/>
    <property type="match status" value="1"/>
</dbReference>
<dbReference type="InterPro" id="IPR050640">
    <property type="entry name" value="Bact_2-comp_sensor_kinase"/>
</dbReference>
<evidence type="ECO:0000259" key="2">
    <source>
        <dbReference type="Pfam" id="PF06580"/>
    </source>
</evidence>
<dbReference type="GO" id="GO:0016020">
    <property type="term" value="C:membrane"/>
    <property type="evidence" value="ECO:0007669"/>
    <property type="project" value="InterPro"/>
</dbReference>
<dbReference type="Pfam" id="PF06580">
    <property type="entry name" value="His_kinase"/>
    <property type="match status" value="1"/>
</dbReference>
<accession>A0A328BL19</accession>
<feature type="transmembrane region" description="Helical" evidence="1">
    <location>
        <begin position="43"/>
        <end position="62"/>
    </location>
</feature>
<comment type="caution">
    <text evidence="3">The sequence shown here is derived from an EMBL/GenBank/DDBJ whole genome shotgun (WGS) entry which is preliminary data.</text>
</comment>
<proteinExistence type="predicted"/>
<dbReference type="AlphaFoldDB" id="A0A328BL19"/>
<keyword evidence="1" id="KW-1133">Transmembrane helix</keyword>
<dbReference type="InterPro" id="IPR010559">
    <property type="entry name" value="Sig_transdc_His_kin_internal"/>
</dbReference>
<organism evidence="3 4">
    <name type="scientific">Hymenobacter edaphi</name>
    <dbReference type="NCBI Taxonomy" id="2211146"/>
    <lineage>
        <taxon>Bacteria</taxon>
        <taxon>Pseudomonadati</taxon>
        <taxon>Bacteroidota</taxon>
        <taxon>Cytophagia</taxon>
        <taxon>Cytophagales</taxon>
        <taxon>Hymenobacteraceae</taxon>
        <taxon>Hymenobacter</taxon>
    </lineage>
</organism>
<reference evidence="4" key="1">
    <citation type="submission" date="2018-05" db="EMBL/GenBank/DDBJ databases">
        <authorList>
            <person name="Nie L."/>
        </authorList>
    </citation>
    <scope>NUCLEOTIDE SEQUENCE [LARGE SCALE GENOMIC DNA]</scope>
    <source>
        <strain evidence="4">NL</strain>
    </source>
</reference>
<dbReference type="PANTHER" id="PTHR34220">
    <property type="entry name" value="SENSOR HISTIDINE KINASE YPDA"/>
    <property type="match status" value="1"/>
</dbReference>
<feature type="transmembrane region" description="Helical" evidence="1">
    <location>
        <begin position="74"/>
        <end position="96"/>
    </location>
</feature>
<evidence type="ECO:0000256" key="1">
    <source>
        <dbReference type="SAM" id="Phobius"/>
    </source>
</evidence>
<dbReference type="PANTHER" id="PTHR34220:SF7">
    <property type="entry name" value="SENSOR HISTIDINE KINASE YPDA"/>
    <property type="match status" value="1"/>
</dbReference>
<keyword evidence="1" id="KW-0812">Transmembrane</keyword>
<dbReference type="GO" id="GO:0000155">
    <property type="term" value="F:phosphorelay sensor kinase activity"/>
    <property type="evidence" value="ECO:0007669"/>
    <property type="project" value="InterPro"/>
</dbReference>
<gene>
    <name evidence="3" type="ORF">DLM85_08990</name>
</gene>
<dbReference type="EMBL" id="QHKM01000002">
    <property type="protein sequence ID" value="RAK68162.1"/>
    <property type="molecule type" value="Genomic_DNA"/>
</dbReference>
<protein>
    <recommendedName>
        <fullName evidence="2">Signal transduction histidine kinase internal region domain-containing protein</fullName>
    </recommendedName>
</protein>
<dbReference type="Proteomes" id="UP000248553">
    <property type="component" value="Unassembled WGS sequence"/>
</dbReference>
<dbReference type="InterPro" id="IPR036890">
    <property type="entry name" value="HATPase_C_sf"/>
</dbReference>
<evidence type="ECO:0000313" key="3">
    <source>
        <dbReference type="EMBL" id="RAK68162.1"/>
    </source>
</evidence>
<feature type="transmembrane region" description="Helical" evidence="1">
    <location>
        <begin position="12"/>
        <end position="31"/>
    </location>
</feature>
<sequence length="340" mass="38807">MFAANRLRASDYRVMAVYWLLAAPIIGYGYVVQFSWQQAVPAILYNILLDTAAVYALVFVILRHLARGRGWLRGLLAFVGFAVGSGLLYFFGYDLILHNFGPFSFRRLLWAIMHHAQSYGVLGVLMMGKSYFDAQHRLLRVQKAQAESELKTLRAQIDPHFLFNNLNILYALIQQDREEASHFLSCFSSLYRYLIRHRDVDLVPLTEELRFAEEYIYLLRHRFGRAYDFQITLHAPQATLHQRLVVPGTLQVLIENAVKHNRGGDDVPLLVTLDVHSGALTVRNRVAPKHTPADSMGTGLRNLRERYRLLADEELLVQRDAFFTVTVPLLPAQPAALIAS</sequence>
<feature type="domain" description="Signal transduction histidine kinase internal region" evidence="2">
    <location>
        <begin position="148"/>
        <end position="225"/>
    </location>
</feature>
<keyword evidence="1" id="KW-0472">Membrane</keyword>